<evidence type="ECO:0008006" key="3">
    <source>
        <dbReference type="Google" id="ProtNLM"/>
    </source>
</evidence>
<dbReference type="Gene3D" id="3.80.10.10">
    <property type="entry name" value="Ribonuclease Inhibitor"/>
    <property type="match status" value="1"/>
</dbReference>
<dbReference type="AlphaFoldDB" id="A0A6A4H9X1"/>
<sequence length="273" mass="30937">MEHVPNLYELGVSVSRIISLKATLANLKNSSPVLYPTHLKALRIVECSVQSHILYELLDFFPTVEFLKVQVEIVVPPPSTPANFHLYELSMSRTLSTEITTWLLSASHNSLRILELRDLPSAGVCNLLVQYGRQLQSFRAMRYNMNTAKLLEACRNLQELVILGLPTIPTLAVEKLPPTLEHFSLVHRHSDPGMDIADVMVLVTTLSNLKLLTFDHKLKDDPQYELFSDICVKKGIEVQSSVNGSWPNDEPVKVSRFPRKRTTLNFRTMNQDC</sequence>
<accession>A0A6A4H9X1</accession>
<dbReference type="OrthoDB" id="270763at2759"/>
<evidence type="ECO:0000313" key="2">
    <source>
        <dbReference type="Proteomes" id="UP000799118"/>
    </source>
</evidence>
<keyword evidence="2" id="KW-1185">Reference proteome</keyword>
<dbReference type="InterPro" id="IPR032675">
    <property type="entry name" value="LRR_dom_sf"/>
</dbReference>
<reference evidence="1" key="1">
    <citation type="journal article" date="2019" name="Environ. Microbiol.">
        <title>Fungal ecological strategies reflected in gene transcription - a case study of two litter decomposers.</title>
        <authorList>
            <person name="Barbi F."/>
            <person name="Kohler A."/>
            <person name="Barry K."/>
            <person name="Baskaran P."/>
            <person name="Daum C."/>
            <person name="Fauchery L."/>
            <person name="Ihrmark K."/>
            <person name="Kuo A."/>
            <person name="LaButti K."/>
            <person name="Lipzen A."/>
            <person name="Morin E."/>
            <person name="Grigoriev I.V."/>
            <person name="Henrissat B."/>
            <person name="Lindahl B."/>
            <person name="Martin F."/>
        </authorList>
    </citation>
    <scope>NUCLEOTIDE SEQUENCE</scope>
    <source>
        <strain evidence="1">JB14</strain>
    </source>
</reference>
<evidence type="ECO:0000313" key="1">
    <source>
        <dbReference type="EMBL" id="KAE9395079.1"/>
    </source>
</evidence>
<gene>
    <name evidence="1" type="ORF">BT96DRAFT_826827</name>
</gene>
<dbReference type="EMBL" id="ML769538">
    <property type="protein sequence ID" value="KAE9395079.1"/>
    <property type="molecule type" value="Genomic_DNA"/>
</dbReference>
<dbReference type="SUPFAM" id="SSF52047">
    <property type="entry name" value="RNI-like"/>
    <property type="match status" value="1"/>
</dbReference>
<proteinExistence type="predicted"/>
<protein>
    <recommendedName>
        <fullName evidence="3">F-box domain-containing protein</fullName>
    </recommendedName>
</protein>
<name>A0A6A4H9X1_9AGAR</name>
<dbReference type="Proteomes" id="UP000799118">
    <property type="component" value="Unassembled WGS sequence"/>
</dbReference>
<organism evidence="1 2">
    <name type="scientific">Gymnopus androsaceus JB14</name>
    <dbReference type="NCBI Taxonomy" id="1447944"/>
    <lineage>
        <taxon>Eukaryota</taxon>
        <taxon>Fungi</taxon>
        <taxon>Dikarya</taxon>
        <taxon>Basidiomycota</taxon>
        <taxon>Agaricomycotina</taxon>
        <taxon>Agaricomycetes</taxon>
        <taxon>Agaricomycetidae</taxon>
        <taxon>Agaricales</taxon>
        <taxon>Marasmiineae</taxon>
        <taxon>Omphalotaceae</taxon>
        <taxon>Gymnopus</taxon>
    </lineage>
</organism>